<evidence type="ECO:0000313" key="3">
    <source>
        <dbReference type="Proteomes" id="UP001138500"/>
    </source>
</evidence>
<sequence>MASDLSFYVNANGSTFRPLDTQACDPSNHGAHWGQLAQAPNTYGQQPWPSQSSQQSSGYQYSTAHGYGSNAGYATAPTSQSNVTQDYVQTSTQPSDYRHGSYNTYQSNGAQLPSALRPQDGARNVNPAASKGTTGSHVSQGSRGNQIYQRRSSNSAPDQDHQGNRTAAPPAKHADTEENHHIGFSACKCLPEWLYIRRTDRTWDRNHNHDLEQLDKYKHSDGIMYFAQNKVEEGYSFSAVTNWLHQKYGEVTSQAQFITKQDVANVAQKWRQHNRNIVLKTVVEEPTAEENEQKRCQDLINSTTPEGLMKALAAYPRHFQSRSRS</sequence>
<reference evidence="2 3" key="2">
    <citation type="journal article" date="2021" name="Curr. Genet.">
        <title>Genetic response to nitrogen starvation in the aggressive Eucalyptus foliar pathogen Teratosphaeria destructans.</title>
        <authorList>
            <person name="Havenga M."/>
            <person name="Wingfield B.D."/>
            <person name="Wingfield M.J."/>
            <person name="Dreyer L.L."/>
            <person name="Roets F."/>
            <person name="Aylward J."/>
        </authorList>
    </citation>
    <scope>NUCLEOTIDE SEQUENCE [LARGE SCALE GENOMIC DNA]</scope>
    <source>
        <strain evidence="2">CMW44962</strain>
    </source>
</reference>
<reference evidence="2 3" key="1">
    <citation type="journal article" date="2018" name="IMA Fungus">
        <title>IMA Genome-F 10: Nine draft genome sequences of Claviceps purpurea s.lat., including C. arundinis, C. humidiphila, and C. cf. spartinae, pseudomolecules for the pitch canker pathogen Fusarium circinatum, draft genome of Davidsoniella eucalypti, Grosmannia galeiformis, Quambalaria eucalypti, and Teratosphaeria destructans.</title>
        <authorList>
            <person name="Wingfield B.D."/>
            <person name="Liu M."/>
            <person name="Nguyen H.D."/>
            <person name="Lane F.A."/>
            <person name="Morgan S.W."/>
            <person name="De Vos L."/>
            <person name="Wilken P.M."/>
            <person name="Duong T.A."/>
            <person name="Aylward J."/>
            <person name="Coetzee M.P."/>
            <person name="Dadej K."/>
            <person name="De Beer Z.W."/>
            <person name="Findlay W."/>
            <person name="Havenga M."/>
            <person name="Kolarik M."/>
            <person name="Menzies J.G."/>
            <person name="Naidoo K."/>
            <person name="Pochopski O."/>
            <person name="Shoukouhi P."/>
            <person name="Santana Q.C."/>
            <person name="Seifert K.A."/>
            <person name="Soal N."/>
            <person name="Steenkamp E.T."/>
            <person name="Tatham C.T."/>
            <person name="van der Nest M.A."/>
            <person name="Wingfield M.J."/>
        </authorList>
    </citation>
    <scope>NUCLEOTIDE SEQUENCE [LARGE SCALE GENOMIC DNA]</scope>
    <source>
        <strain evidence="2">CMW44962</strain>
    </source>
</reference>
<evidence type="ECO:0000313" key="2">
    <source>
        <dbReference type="EMBL" id="KAH9828871.1"/>
    </source>
</evidence>
<organism evidence="2 3">
    <name type="scientific">Teratosphaeria destructans</name>
    <dbReference type="NCBI Taxonomy" id="418781"/>
    <lineage>
        <taxon>Eukaryota</taxon>
        <taxon>Fungi</taxon>
        <taxon>Dikarya</taxon>
        <taxon>Ascomycota</taxon>
        <taxon>Pezizomycotina</taxon>
        <taxon>Dothideomycetes</taxon>
        <taxon>Dothideomycetidae</taxon>
        <taxon>Mycosphaerellales</taxon>
        <taxon>Teratosphaeriaceae</taxon>
        <taxon>Teratosphaeria</taxon>
    </lineage>
</organism>
<comment type="caution">
    <text evidence="2">The sequence shown here is derived from an EMBL/GenBank/DDBJ whole genome shotgun (WGS) entry which is preliminary data.</text>
</comment>
<dbReference type="Proteomes" id="UP001138500">
    <property type="component" value="Unassembled WGS sequence"/>
</dbReference>
<name>A0A9W7STN7_9PEZI</name>
<feature type="compositionally biased region" description="Low complexity" evidence="1">
    <location>
        <begin position="43"/>
        <end position="62"/>
    </location>
</feature>
<dbReference type="AlphaFoldDB" id="A0A9W7STN7"/>
<gene>
    <name evidence="2" type="ORF">Tdes44962_MAKER02299</name>
</gene>
<proteinExistence type="predicted"/>
<protein>
    <submittedName>
        <fullName evidence="2">5-amino-6-(5-phosphoribosylamino)uracil reductase</fullName>
    </submittedName>
</protein>
<feature type="compositionally biased region" description="Polar residues" evidence="1">
    <location>
        <begin position="76"/>
        <end position="111"/>
    </location>
</feature>
<dbReference type="EMBL" id="RIBY02001445">
    <property type="protein sequence ID" value="KAH9828871.1"/>
    <property type="molecule type" value="Genomic_DNA"/>
</dbReference>
<feature type="compositionally biased region" description="Polar residues" evidence="1">
    <location>
        <begin position="131"/>
        <end position="157"/>
    </location>
</feature>
<evidence type="ECO:0000256" key="1">
    <source>
        <dbReference type="SAM" id="MobiDB-lite"/>
    </source>
</evidence>
<accession>A0A9W7STN7</accession>
<dbReference type="OrthoDB" id="5432at2759"/>
<feature type="region of interest" description="Disordered" evidence="1">
    <location>
        <begin position="40"/>
        <end position="179"/>
    </location>
</feature>
<keyword evidence="3" id="KW-1185">Reference proteome</keyword>